<dbReference type="RefSeq" id="WP_181760275.1">
    <property type="nucleotide sequence ID" value="NZ_BMCR01000003.1"/>
</dbReference>
<protein>
    <submittedName>
        <fullName evidence="2">Lactate utilization protein</fullName>
    </submittedName>
</protein>
<dbReference type="InterPro" id="IPR003741">
    <property type="entry name" value="LUD_dom"/>
</dbReference>
<dbReference type="SUPFAM" id="SSF100950">
    <property type="entry name" value="NagB/RpiA/CoA transferase-like"/>
    <property type="match status" value="1"/>
</dbReference>
<dbReference type="EMBL" id="JACEON010000008">
    <property type="protein sequence ID" value="MBA4612084.1"/>
    <property type="molecule type" value="Genomic_DNA"/>
</dbReference>
<name>A0A838XYI3_9HYPH</name>
<dbReference type="PANTHER" id="PTHR43682:SF1">
    <property type="entry name" value="LACTATE UTILIZATION PROTEIN C"/>
    <property type="match status" value="1"/>
</dbReference>
<reference evidence="2 3" key="1">
    <citation type="submission" date="2020-07" db="EMBL/GenBank/DDBJ databases">
        <authorList>
            <person name="Li M."/>
        </authorList>
    </citation>
    <scope>NUCLEOTIDE SEQUENCE [LARGE SCALE GENOMIC DNA]</scope>
    <source>
        <strain evidence="2 3">DSM 23284</strain>
    </source>
</reference>
<reference evidence="2 3" key="2">
    <citation type="submission" date="2020-08" db="EMBL/GenBank/DDBJ databases">
        <title>Stappia taiwanensis sp. nov., isolated from a coastal thermal spring.</title>
        <authorList>
            <person name="Kampfer P."/>
        </authorList>
    </citation>
    <scope>NUCLEOTIDE SEQUENCE [LARGE SCALE GENOMIC DNA]</scope>
    <source>
        <strain evidence="2 3">DSM 23284</strain>
    </source>
</reference>
<gene>
    <name evidence="2" type="ORF">H1W37_10495</name>
</gene>
<organism evidence="2 3">
    <name type="scientific">Stappia taiwanensis</name>
    <dbReference type="NCBI Taxonomy" id="992267"/>
    <lineage>
        <taxon>Bacteria</taxon>
        <taxon>Pseudomonadati</taxon>
        <taxon>Pseudomonadota</taxon>
        <taxon>Alphaproteobacteria</taxon>
        <taxon>Hyphomicrobiales</taxon>
        <taxon>Stappiaceae</taxon>
        <taxon>Stappia</taxon>
    </lineage>
</organism>
<dbReference type="InterPro" id="IPR037171">
    <property type="entry name" value="NagB/RpiA_transferase-like"/>
</dbReference>
<dbReference type="Pfam" id="PF02589">
    <property type="entry name" value="LUD_dom"/>
    <property type="match status" value="1"/>
</dbReference>
<dbReference type="Proteomes" id="UP000559404">
    <property type="component" value="Unassembled WGS sequence"/>
</dbReference>
<keyword evidence="3" id="KW-1185">Reference proteome</keyword>
<sequence length="225" mass="23822">MSDARSAILARMRASLGQRAEDAARRAAVADRLQRAPRGIVPQRGQLDPAARTELFCKMAEAVQASVARVASAAAVPGEVSAYLKTHNLPARVRMGADARLAAMPWAGEPHLEIASGRAEGSDLATVSHAIGGVAETGTLVLTAGSDNPTTLNFLPEHHIAVVRESDLVGDYESIWDRLRQIHGKGVMPRTVNMITGPSRSADIEQTLLLGAHGPRALHIIVVAD</sequence>
<dbReference type="PANTHER" id="PTHR43682">
    <property type="entry name" value="LACTATE UTILIZATION PROTEIN C"/>
    <property type="match status" value="1"/>
</dbReference>
<evidence type="ECO:0000313" key="3">
    <source>
        <dbReference type="Proteomes" id="UP000559404"/>
    </source>
</evidence>
<dbReference type="Gene3D" id="3.40.50.10420">
    <property type="entry name" value="NagB/RpiA/CoA transferase-like"/>
    <property type="match status" value="1"/>
</dbReference>
<dbReference type="AlphaFoldDB" id="A0A838XYI3"/>
<feature type="domain" description="LUD" evidence="1">
    <location>
        <begin position="128"/>
        <end position="223"/>
    </location>
</feature>
<evidence type="ECO:0000259" key="1">
    <source>
        <dbReference type="Pfam" id="PF02589"/>
    </source>
</evidence>
<comment type="caution">
    <text evidence="2">The sequence shown here is derived from an EMBL/GenBank/DDBJ whole genome shotgun (WGS) entry which is preliminary data.</text>
</comment>
<accession>A0A838XYI3</accession>
<dbReference type="InterPro" id="IPR024185">
    <property type="entry name" value="FTHF_cligase-like_sf"/>
</dbReference>
<proteinExistence type="predicted"/>
<evidence type="ECO:0000313" key="2">
    <source>
        <dbReference type="EMBL" id="MBA4612084.1"/>
    </source>
</evidence>